<feature type="transmembrane region" description="Helical" evidence="1">
    <location>
        <begin position="51"/>
        <end position="68"/>
    </location>
</feature>
<organism evidence="2 3">
    <name type="scientific">Cellulomonas chengniuliangii</name>
    <dbReference type="NCBI Taxonomy" id="2968084"/>
    <lineage>
        <taxon>Bacteria</taxon>
        <taxon>Bacillati</taxon>
        <taxon>Actinomycetota</taxon>
        <taxon>Actinomycetes</taxon>
        <taxon>Micrococcales</taxon>
        <taxon>Cellulomonadaceae</taxon>
        <taxon>Cellulomonas</taxon>
    </lineage>
</organism>
<keyword evidence="1" id="KW-1133">Transmembrane helix</keyword>
<gene>
    <name evidence="2" type="ORF">NP064_16120</name>
</gene>
<proteinExistence type="predicted"/>
<sequence length="134" mass="13679">MNAPTAPRGSTLVWVVGLAAVTLIAYLALLGWDQSKTLDPVTQNETGPYEAWQVIALVVVLGAAAFLAGRAGRLVPALVTIPVVLTLAFAVDAATDKNADGLWPIGAALVALGSAVGVALVAAIGQRSRQRQPA</sequence>
<protein>
    <submittedName>
        <fullName evidence="2">Uncharacterized protein</fullName>
    </submittedName>
</protein>
<feature type="transmembrane region" description="Helical" evidence="1">
    <location>
        <begin position="101"/>
        <end position="124"/>
    </location>
</feature>
<reference evidence="2 3" key="1">
    <citation type="submission" date="2022-07" db="EMBL/GenBank/DDBJ databases">
        <title>Novel species in genus cellulomonas.</title>
        <authorList>
            <person name="Ye L."/>
        </authorList>
    </citation>
    <scope>NUCLEOTIDE SEQUENCE [LARGE SCALE GENOMIC DNA]</scope>
    <source>
        <strain evidence="3">zg-Y338</strain>
    </source>
</reference>
<keyword evidence="3" id="KW-1185">Reference proteome</keyword>
<keyword evidence="1" id="KW-0812">Transmembrane</keyword>
<keyword evidence="1" id="KW-0472">Membrane</keyword>
<dbReference type="Proteomes" id="UP001316189">
    <property type="component" value="Chromosome"/>
</dbReference>
<dbReference type="RefSeq" id="WP_227568657.1">
    <property type="nucleotide sequence ID" value="NZ_CP101988.1"/>
</dbReference>
<feature type="transmembrane region" description="Helical" evidence="1">
    <location>
        <begin position="75"/>
        <end position="95"/>
    </location>
</feature>
<dbReference type="EMBL" id="CP101988">
    <property type="protein sequence ID" value="UUI75264.1"/>
    <property type="molecule type" value="Genomic_DNA"/>
</dbReference>
<evidence type="ECO:0000313" key="2">
    <source>
        <dbReference type="EMBL" id="UUI75264.1"/>
    </source>
</evidence>
<accession>A0ABY5L049</accession>
<evidence type="ECO:0000256" key="1">
    <source>
        <dbReference type="SAM" id="Phobius"/>
    </source>
</evidence>
<evidence type="ECO:0000313" key="3">
    <source>
        <dbReference type="Proteomes" id="UP001316189"/>
    </source>
</evidence>
<feature type="transmembrane region" description="Helical" evidence="1">
    <location>
        <begin position="12"/>
        <end position="31"/>
    </location>
</feature>
<name>A0ABY5L049_9CELL</name>